<evidence type="ECO:0000256" key="3">
    <source>
        <dbReference type="ARBA" id="ARBA00023015"/>
    </source>
</evidence>
<dbReference type="InterPro" id="IPR058031">
    <property type="entry name" value="AAA_lid_NorR"/>
</dbReference>
<dbReference type="GO" id="GO:0005524">
    <property type="term" value="F:ATP binding"/>
    <property type="evidence" value="ECO:0007669"/>
    <property type="project" value="UniProtKB-KW"/>
</dbReference>
<dbReference type="Gene3D" id="1.10.10.60">
    <property type="entry name" value="Homeodomain-like"/>
    <property type="match status" value="1"/>
</dbReference>
<evidence type="ECO:0000256" key="1">
    <source>
        <dbReference type="ARBA" id="ARBA00022741"/>
    </source>
</evidence>
<dbReference type="SUPFAM" id="SSF46689">
    <property type="entry name" value="Homeodomain-like"/>
    <property type="match status" value="1"/>
</dbReference>
<dbReference type="SUPFAM" id="SSF52540">
    <property type="entry name" value="P-loop containing nucleoside triphosphate hydrolases"/>
    <property type="match status" value="1"/>
</dbReference>
<dbReference type="PANTHER" id="PTHR32071:SF81">
    <property type="entry name" value="PROPIONATE CATABOLISM OPERON REGULATORY PROTEIN"/>
    <property type="match status" value="1"/>
</dbReference>
<dbReference type="PROSITE" id="PS00675">
    <property type="entry name" value="SIGMA54_INTERACT_1"/>
    <property type="match status" value="1"/>
</dbReference>
<evidence type="ECO:0000313" key="6">
    <source>
        <dbReference type="EMBL" id="PPK79954.1"/>
    </source>
</evidence>
<evidence type="ECO:0000259" key="5">
    <source>
        <dbReference type="PROSITE" id="PS50045"/>
    </source>
</evidence>
<dbReference type="SUPFAM" id="SSF159800">
    <property type="entry name" value="PrpR receptor domain-like"/>
    <property type="match status" value="1"/>
</dbReference>
<dbReference type="OrthoDB" id="9810703at2"/>
<keyword evidence="3" id="KW-0805">Transcription regulation</keyword>
<dbReference type="InterPro" id="IPR002078">
    <property type="entry name" value="Sigma_54_int"/>
</dbReference>
<dbReference type="EMBL" id="PTJA01000008">
    <property type="protein sequence ID" value="PPK79954.1"/>
    <property type="molecule type" value="Genomic_DNA"/>
</dbReference>
<dbReference type="Pfam" id="PF25601">
    <property type="entry name" value="AAA_lid_14"/>
    <property type="match status" value="1"/>
</dbReference>
<dbReference type="Gene3D" id="3.40.50.300">
    <property type="entry name" value="P-loop containing nucleotide triphosphate hydrolases"/>
    <property type="match status" value="1"/>
</dbReference>
<dbReference type="Proteomes" id="UP000237749">
    <property type="component" value="Unassembled WGS sequence"/>
</dbReference>
<dbReference type="InterPro" id="IPR009057">
    <property type="entry name" value="Homeodomain-like_sf"/>
</dbReference>
<comment type="caution">
    <text evidence="6">The sequence shown here is derived from an EMBL/GenBank/DDBJ whole genome shotgun (WGS) entry which is preliminary data.</text>
</comment>
<gene>
    <name evidence="6" type="ORF">BXY41_108179</name>
</gene>
<sequence>MSDKIRILAIAPYEGMKSIMSKLAEEYPSVELNILVGDLKKGVEIAQSNFYENYDVVISRGGTAKLLRQSISLPVIEIHTSAYDILRTLKLSNADTKKVAIAGFSSITEQSQFLKEVLPYPIDVFSINSTEEALPILKHISALGYEAILCDMITYTTARNLGMDAFLLTSGVESIRVALHAALEYCRYYTQLRSENNFFRSLVKLRDMRTVVFDNDGKLIFSTISETDTTIIDSLHLEINNIPLDEKRNLIFRKNNLIYSVQAQRLLSAGTGYIAFYITVNKAPSNGAKSGIQYSNQREIEKEFYESIYSVTNFFAQFYNTIDQVNKDLYPVIITGEEGTGKEQIAKAIYLRSSVKDQPFIEIDCSLLNEKVWEYLTSHHNSPLCSSGSTIFIKNMNLLSEERQRQLWINIIDTDACKRNRLLISFLCNSYGITDSGSMEFINRLKLFVFTLPTLRADVSRIEPIANLYLNQLNMENDKQVLGFSPDAMEELQRYHWPYNFMQFSRVMNNLFVLSQGPYIGIEEVKEVLHKEVTLTSASANGYMNMLNLSQPLNKINREVALIVLDTQNGNHTKAAKSLGISRTTLWRLINSDN</sequence>
<keyword evidence="7" id="KW-1185">Reference proteome</keyword>
<keyword evidence="1" id="KW-0547">Nucleotide-binding</keyword>
<dbReference type="Gene3D" id="3.40.50.2300">
    <property type="match status" value="1"/>
</dbReference>
<dbReference type="GO" id="GO:0006355">
    <property type="term" value="P:regulation of DNA-templated transcription"/>
    <property type="evidence" value="ECO:0007669"/>
    <property type="project" value="InterPro"/>
</dbReference>
<dbReference type="InterPro" id="IPR027417">
    <property type="entry name" value="P-loop_NTPase"/>
</dbReference>
<dbReference type="Gene3D" id="3.40.50.10660">
    <property type="entry name" value="PrpR receptor domain-like"/>
    <property type="match status" value="1"/>
</dbReference>
<dbReference type="InterPro" id="IPR002197">
    <property type="entry name" value="HTH_Fis"/>
</dbReference>
<organism evidence="6 7">
    <name type="scientific">Lacrimispora xylanisolvens</name>
    <dbReference type="NCBI Taxonomy" id="384636"/>
    <lineage>
        <taxon>Bacteria</taxon>
        <taxon>Bacillati</taxon>
        <taxon>Bacillota</taxon>
        <taxon>Clostridia</taxon>
        <taxon>Lachnospirales</taxon>
        <taxon>Lachnospiraceae</taxon>
        <taxon>Lacrimispora</taxon>
    </lineage>
</organism>
<evidence type="ECO:0000313" key="7">
    <source>
        <dbReference type="Proteomes" id="UP000237749"/>
    </source>
</evidence>
<dbReference type="Pfam" id="PF00158">
    <property type="entry name" value="Sigma54_activat"/>
    <property type="match status" value="1"/>
</dbReference>
<dbReference type="PANTHER" id="PTHR32071">
    <property type="entry name" value="TRANSCRIPTIONAL REGULATORY PROTEIN"/>
    <property type="match status" value="1"/>
</dbReference>
<name>A0A2S6HR40_9FIRM</name>
<feature type="domain" description="Sigma-54 factor interaction" evidence="5">
    <location>
        <begin position="308"/>
        <end position="513"/>
    </location>
</feature>
<dbReference type="Pfam" id="PF02954">
    <property type="entry name" value="HTH_8"/>
    <property type="match status" value="1"/>
</dbReference>
<dbReference type="GO" id="GO:0043565">
    <property type="term" value="F:sequence-specific DNA binding"/>
    <property type="evidence" value="ECO:0007669"/>
    <property type="project" value="InterPro"/>
</dbReference>
<evidence type="ECO:0000256" key="4">
    <source>
        <dbReference type="ARBA" id="ARBA00023163"/>
    </source>
</evidence>
<dbReference type="Gene3D" id="1.10.8.60">
    <property type="match status" value="1"/>
</dbReference>
<dbReference type="GO" id="GO:0000156">
    <property type="term" value="F:phosphorelay response regulator activity"/>
    <property type="evidence" value="ECO:0007669"/>
    <property type="project" value="InterPro"/>
</dbReference>
<dbReference type="InterPro" id="IPR025662">
    <property type="entry name" value="Sigma_54_int_dom_ATP-bd_1"/>
</dbReference>
<reference evidence="6 7" key="1">
    <citation type="submission" date="2018-02" db="EMBL/GenBank/DDBJ databases">
        <title>Genomic Encyclopedia of Archaeal and Bacterial Type Strains, Phase II (KMG-II): from individual species to whole genera.</title>
        <authorList>
            <person name="Goeker M."/>
        </authorList>
    </citation>
    <scope>NUCLEOTIDE SEQUENCE [LARGE SCALE GENOMIC DNA]</scope>
    <source>
        <strain evidence="6 7">DSM 3808</strain>
    </source>
</reference>
<protein>
    <submittedName>
        <fullName evidence="6">Regulatory Fis family protein</fullName>
    </submittedName>
</protein>
<dbReference type="PROSITE" id="PS50045">
    <property type="entry name" value="SIGMA54_INTERACT_4"/>
    <property type="match status" value="1"/>
</dbReference>
<evidence type="ECO:0000256" key="2">
    <source>
        <dbReference type="ARBA" id="ARBA00022840"/>
    </source>
</evidence>
<dbReference type="InterPro" id="IPR010524">
    <property type="entry name" value="Sig_transdc_resp-reg_PrpR_N"/>
</dbReference>
<accession>A0A2S6HR40</accession>
<keyword evidence="2" id="KW-0067">ATP-binding</keyword>
<dbReference type="AlphaFoldDB" id="A0A2S6HR40"/>
<dbReference type="RefSeq" id="WP_104437846.1">
    <property type="nucleotide sequence ID" value="NZ_PTJA01000008.1"/>
</dbReference>
<dbReference type="Pfam" id="PF06506">
    <property type="entry name" value="PrpR_N"/>
    <property type="match status" value="1"/>
</dbReference>
<keyword evidence="4" id="KW-0804">Transcription</keyword>
<proteinExistence type="predicted"/>